<protein>
    <submittedName>
        <fullName evidence="2">Os03g0314300 protein</fullName>
    </submittedName>
</protein>
<dbReference type="Proteomes" id="UP000059680">
    <property type="component" value="Chromosome 3"/>
</dbReference>
<name>A0A0P0VWP2_ORYSJ</name>
<reference evidence="2 3" key="2">
    <citation type="journal article" date="2013" name="Plant Cell Physiol.">
        <title>Rice Annotation Project Database (RAP-DB): an integrative and interactive database for rice genomics.</title>
        <authorList>
            <person name="Sakai H."/>
            <person name="Lee S.S."/>
            <person name="Tanaka T."/>
            <person name="Numa H."/>
            <person name="Kim J."/>
            <person name="Kawahara Y."/>
            <person name="Wakimoto H."/>
            <person name="Yang C.C."/>
            <person name="Iwamoto M."/>
            <person name="Abe T."/>
            <person name="Yamada Y."/>
            <person name="Muto A."/>
            <person name="Inokuchi H."/>
            <person name="Ikemura T."/>
            <person name="Matsumoto T."/>
            <person name="Sasaki T."/>
            <person name="Itoh T."/>
        </authorList>
    </citation>
    <scope>NUCLEOTIDE SEQUENCE [LARGE SCALE GENOMIC DNA]</scope>
    <source>
        <strain evidence="3">cv. Nipponbare</strain>
    </source>
</reference>
<feature type="region of interest" description="Disordered" evidence="1">
    <location>
        <begin position="13"/>
        <end position="36"/>
    </location>
</feature>
<dbReference type="EMBL" id="AP014959">
    <property type="protein sequence ID" value="BAS83890.1"/>
    <property type="molecule type" value="Genomic_DNA"/>
</dbReference>
<dbReference type="InParanoid" id="A0A0P0VWP2"/>
<evidence type="ECO:0000256" key="1">
    <source>
        <dbReference type="SAM" id="MobiDB-lite"/>
    </source>
</evidence>
<gene>
    <name evidence="2" type="ordered locus">Os03g0314300</name>
    <name evidence="2" type="ORF">OSNPB_030314300</name>
</gene>
<evidence type="ECO:0000313" key="2">
    <source>
        <dbReference type="EMBL" id="BAS83890.1"/>
    </source>
</evidence>
<feature type="compositionally biased region" description="Low complexity" evidence="1">
    <location>
        <begin position="21"/>
        <end position="33"/>
    </location>
</feature>
<reference evidence="2 3" key="3">
    <citation type="journal article" date="2013" name="Rice">
        <title>Improvement of the Oryza sativa Nipponbare reference genome using next generation sequence and optical map data.</title>
        <authorList>
            <person name="Kawahara Y."/>
            <person name="de la Bastide M."/>
            <person name="Hamilton J.P."/>
            <person name="Kanamori H."/>
            <person name="McCombie W.R."/>
            <person name="Ouyang S."/>
            <person name="Schwartz D.C."/>
            <person name="Tanaka T."/>
            <person name="Wu J."/>
            <person name="Zhou S."/>
            <person name="Childs K.L."/>
            <person name="Davidson R.M."/>
            <person name="Lin H."/>
            <person name="Quesada-Ocampo L."/>
            <person name="Vaillancourt B."/>
            <person name="Sakai H."/>
            <person name="Lee S.S."/>
            <person name="Kim J."/>
            <person name="Numa H."/>
            <person name="Itoh T."/>
            <person name="Buell C.R."/>
            <person name="Matsumoto T."/>
        </authorList>
    </citation>
    <scope>NUCLEOTIDE SEQUENCE [LARGE SCALE GENOMIC DNA]</scope>
    <source>
        <strain evidence="3">cv. Nipponbare</strain>
    </source>
</reference>
<dbReference type="AlphaFoldDB" id="A0A0P0VWP2"/>
<keyword evidence="3" id="KW-1185">Reference proteome</keyword>
<accession>A0A0P0VWP2</accession>
<sequence>MYGLLDDLSHSSRLIPRPKASSGSNSPSSPTTPFRQTTVNVSLPLINNSSQFSLLLLPGPYARSRQQCGTQPARPKSAGSKVAAALIEDYVHRIEIKRAGEVSGGVVIGRKSVRVGDNGHGHEADSGRIKGQGIANGGEAVLQSWKERGGSQLAHLSPNLADK</sequence>
<organism evidence="2 3">
    <name type="scientific">Oryza sativa subsp. japonica</name>
    <name type="common">Rice</name>
    <dbReference type="NCBI Taxonomy" id="39947"/>
    <lineage>
        <taxon>Eukaryota</taxon>
        <taxon>Viridiplantae</taxon>
        <taxon>Streptophyta</taxon>
        <taxon>Embryophyta</taxon>
        <taxon>Tracheophyta</taxon>
        <taxon>Spermatophyta</taxon>
        <taxon>Magnoliopsida</taxon>
        <taxon>Liliopsida</taxon>
        <taxon>Poales</taxon>
        <taxon>Poaceae</taxon>
        <taxon>BOP clade</taxon>
        <taxon>Oryzoideae</taxon>
        <taxon>Oryzeae</taxon>
        <taxon>Oryzinae</taxon>
        <taxon>Oryza</taxon>
        <taxon>Oryza sativa</taxon>
    </lineage>
</organism>
<reference evidence="3" key="1">
    <citation type="journal article" date="2005" name="Nature">
        <title>The map-based sequence of the rice genome.</title>
        <authorList>
            <consortium name="International rice genome sequencing project (IRGSP)"/>
            <person name="Matsumoto T."/>
            <person name="Wu J."/>
            <person name="Kanamori H."/>
            <person name="Katayose Y."/>
            <person name="Fujisawa M."/>
            <person name="Namiki N."/>
            <person name="Mizuno H."/>
            <person name="Yamamoto K."/>
            <person name="Antonio B.A."/>
            <person name="Baba T."/>
            <person name="Sakata K."/>
            <person name="Nagamura Y."/>
            <person name="Aoki H."/>
            <person name="Arikawa K."/>
            <person name="Arita K."/>
            <person name="Bito T."/>
            <person name="Chiden Y."/>
            <person name="Fujitsuka N."/>
            <person name="Fukunaka R."/>
            <person name="Hamada M."/>
            <person name="Harada C."/>
            <person name="Hayashi A."/>
            <person name="Hijishita S."/>
            <person name="Honda M."/>
            <person name="Hosokawa S."/>
            <person name="Ichikawa Y."/>
            <person name="Idonuma A."/>
            <person name="Iijima M."/>
            <person name="Ikeda M."/>
            <person name="Ikeno M."/>
            <person name="Ito K."/>
            <person name="Ito S."/>
            <person name="Ito T."/>
            <person name="Ito Y."/>
            <person name="Ito Y."/>
            <person name="Iwabuchi A."/>
            <person name="Kamiya K."/>
            <person name="Karasawa W."/>
            <person name="Kurita K."/>
            <person name="Katagiri S."/>
            <person name="Kikuta A."/>
            <person name="Kobayashi H."/>
            <person name="Kobayashi N."/>
            <person name="Machita K."/>
            <person name="Maehara T."/>
            <person name="Masukawa M."/>
            <person name="Mizubayashi T."/>
            <person name="Mukai Y."/>
            <person name="Nagasaki H."/>
            <person name="Nagata Y."/>
            <person name="Naito S."/>
            <person name="Nakashima M."/>
            <person name="Nakama Y."/>
            <person name="Nakamichi Y."/>
            <person name="Nakamura M."/>
            <person name="Meguro A."/>
            <person name="Negishi M."/>
            <person name="Ohta I."/>
            <person name="Ohta T."/>
            <person name="Okamoto M."/>
            <person name="Ono N."/>
            <person name="Saji S."/>
            <person name="Sakaguchi M."/>
            <person name="Sakai K."/>
            <person name="Shibata M."/>
            <person name="Shimokawa T."/>
            <person name="Song J."/>
            <person name="Takazaki Y."/>
            <person name="Terasawa K."/>
            <person name="Tsugane M."/>
            <person name="Tsuji K."/>
            <person name="Ueda S."/>
            <person name="Waki K."/>
            <person name="Yamagata H."/>
            <person name="Yamamoto M."/>
            <person name="Yamamoto S."/>
            <person name="Yamane H."/>
            <person name="Yoshiki S."/>
            <person name="Yoshihara R."/>
            <person name="Yukawa K."/>
            <person name="Zhong H."/>
            <person name="Yano M."/>
            <person name="Yuan Q."/>
            <person name="Ouyang S."/>
            <person name="Liu J."/>
            <person name="Jones K.M."/>
            <person name="Gansberger K."/>
            <person name="Moffat K."/>
            <person name="Hill J."/>
            <person name="Bera J."/>
            <person name="Fadrosh D."/>
            <person name="Jin S."/>
            <person name="Johri S."/>
            <person name="Kim M."/>
            <person name="Overton L."/>
            <person name="Reardon M."/>
            <person name="Tsitrin T."/>
            <person name="Vuong H."/>
            <person name="Weaver B."/>
            <person name="Ciecko A."/>
            <person name="Tallon L."/>
            <person name="Jackson J."/>
            <person name="Pai G."/>
            <person name="Aken S.V."/>
            <person name="Utterback T."/>
            <person name="Reidmuller S."/>
            <person name="Feldblyum T."/>
            <person name="Hsiao J."/>
            <person name="Zismann V."/>
            <person name="Iobst S."/>
            <person name="de Vazeille A.R."/>
            <person name="Buell C.R."/>
            <person name="Ying K."/>
            <person name="Li Y."/>
            <person name="Lu T."/>
            <person name="Huang Y."/>
            <person name="Zhao Q."/>
            <person name="Feng Q."/>
            <person name="Zhang L."/>
            <person name="Zhu J."/>
            <person name="Weng Q."/>
            <person name="Mu J."/>
            <person name="Lu Y."/>
            <person name="Fan D."/>
            <person name="Liu Y."/>
            <person name="Guan J."/>
            <person name="Zhang Y."/>
            <person name="Yu S."/>
            <person name="Liu X."/>
            <person name="Zhang Y."/>
            <person name="Hong G."/>
            <person name="Han B."/>
            <person name="Choisne N."/>
            <person name="Demange N."/>
            <person name="Orjeda G."/>
            <person name="Samain S."/>
            <person name="Cattolico L."/>
            <person name="Pelletier E."/>
            <person name="Couloux A."/>
            <person name="Segurens B."/>
            <person name="Wincker P."/>
            <person name="D'Hont A."/>
            <person name="Scarpelli C."/>
            <person name="Weissenbach J."/>
            <person name="Salanoubat M."/>
            <person name="Quetier F."/>
            <person name="Yu Y."/>
            <person name="Kim H.R."/>
            <person name="Rambo T."/>
            <person name="Currie J."/>
            <person name="Collura K."/>
            <person name="Luo M."/>
            <person name="Yang T."/>
            <person name="Ammiraju J.S.S."/>
            <person name="Engler F."/>
            <person name="Soderlund C."/>
            <person name="Wing R.A."/>
            <person name="Palmer L.E."/>
            <person name="de la Bastide M."/>
            <person name="Spiegel L."/>
            <person name="Nascimento L."/>
            <person name="Zutavern T."/>
            <person name="O'Shaughnessy A."/>
            <person name="Dike S."/>
            <person name="Dedhia N."/>
            <person name="Preston R."/>
            <person name="Balija V."/>
            <person name="McCombie W.R."/>
            <person name="Chow T."/>
            <person name="Chen H."/>
            <person name="Chung M."/>
            <person name="Chen C."/>
            <person name="Shaw J."/>
            <person name="Wu H."/>
            <person name="Hsiao K."/>
            <person name="Chao Y."/>
            <person name="Chu M."/>
            <person name="Cheng C."/>
            <person name="Hour A."/>
            <person name="Lee P."/>
            <person name="Lin S."/>
            <person name="Lin Y."/>
            <person name="Liou J."/>
            <person name="Liu S."/>
            <person name="Hsing Y."/>
            <person name="Raghuvanshi S."/>
            <person name="Mohanty A."/>
            <person name="Bharti A.K."/>
            <person name="Gaur A."/>
            <person name="Gupta V."/>
            <person name="Kumar D."/>
            <person name="Ravi V."/>
            <person name="Vij S."/>
            <person name="Kapur A."/>
            <person name="Khurana P."/>
            <person name="Khurana P."/>
            <person name="Khurana J.P."/>
            <person name="Tyagi A.K."/>
            <person name="Gaikwad K."/>
            <person name="Singh A."/>
            <person name="Dalal V."/>
            <person name="Srivastava S."/>
            <person name="Dixit A."/>
            <person name="Pal A.K."/>
            <person name="Ghazi I.A."/>
            <person name="Yadav M."/>
            <person name="Pandit A."/>
            <person name="Bhargava A."/>
            <person name="Sureshbabu K."/>
            <person name="Batra K."/>
            <person name="Sharma T.R."/>
            <person name="Mohapatra T."/>
            <person name="Singh N.K."/>
            <person name="Messing J."/>
            <person name="Nelson A.B."/>
            <person name="Fuks G."/>
            <person name="Kavchok S."/>
            <person name="Keizer G."/>
            <person name="Linton E."/>
            <person name="Llaca V."/>
            <person name="Song R."/>
            <person name="Tanyolac B."/>
            <person name="Young S."/>
            <person name="Ho-Il K."/>
            <person name="Hahn J.H."/>
            <person name="Sangsakoo G."/>
            <person name="Vanavichit A."/>
            <person name="de Mattos Luiz.A.T."/>
            <person name="Zimmer P.D."/>
            <person name="Malone G."/>
            <person name="Dellagostin O."/>
            <person name="de Oliveira A.C."/>
            <person name="Bevan M."/>
            <person name="Bancroft I."/>
            <person name="Minx P."/>
            <person name="Cordum H."/>
            <person name="Wilson R."/>
            <person name="Cheng Z."/>
            <person name="Jin W."/>
            <person name="Jiang J."/>
            <person name="Leong S.A."/>
            <person name="Iwama H."/>
            <person name="Gojobori T."/>
            <person name="Itoh T."/>
            <person name="Niimura Y."/>
            <person name="Fujii Y."/>
            <person name="Habara T."/>
            <person name="Sakai H."/>
            <person name="Sato Y."/>
            <person name="Wilson G."/>
            <person name="Kumar K."/>
            <person name="McCouch S."/>
            <person name="Juretic N."/>
            <person name="Hoen D."/>
            <person name="Wright S."/>
            <person name="Bruskiewich R."/>
            <person name="Bureau T."/>
            <person name="Miyao A."/>
            <person name="Hirochika H."/>
            <person name="Nishikawa T."/>
            <person name="Kadowaki K."/>
            <person name="Sugiura M."/>
            <person name="Burr B."/>
            <person name="Sasaki T."/>
        </authorList>
    </citation>
    <scope>NUCLEOTIDE SEQUENCE [LARGE SCALE GENOMIC DNA]</scope>
    <source>
        <strain evidence="3">cv. Nipponbare</strain>
    </source>
</reference>
<dbReference type="PaxDb" id="39947-A0A0P0VWP2"/>
<proteinExistence type="predicted"/>
<evidence type="ECO:0000313" key="3">
    <source>
        <dbReference type="Proteomes" id="UP000059680"/>
    </source>
</evidence>